<proteinExistence type="inferred from homology"/>
<keyword evidence="11" id="KW-1185">Reference proteome</keyword>
<evidence type="ECO:0000256" key="3">
    <source>
        <dbReference type="ARBA" id="ARBA00022722"/>
    </source>
</evidence>
<accession>A0A2S6NPL4</accession>
<keyword evidence="3 9" id="KW-0540">Nuclease</keyword>
<evidence type="ECO:0000256" key="1">
    <source>
        <dbReference type="ARBA" id="ARBA00001946"/>
    </source>
</evidence>
<protein>
    <recommendedName>
        <fullName evidence="9">CRISPR-associated endoribonuclease Cas2</fullName>
        <ecNumber evidence="9">3.1.-.-</ecNumber>
    </recommendedName>
</protein>
<evidence type="ECO:0000256" key="7">
    <source>
        <dbReference type="ARBA" id="ARBA00022842"/>
    </source>
</evidence>
<evidence type="ECO:0000256" key="9">
    <source>
        <dbReference type="HAMAP-Rule" id="MF_01471"/>
    </source>
</evidence>
<keyword evidence="5 9" id="KW-0255">Endonuclease</keyword>
<dbReference type="SUPFAM" id="SSF143430">
    <property type="entry name" value="TTP0101/SSO1404-like"/>
    <property type="match status" value="1"/>
</dbReference>
<name>A0A2S6NPL4_RHOGL</name>
<dbReference type="GO" id="GO:0016787">
    <property type="term" value="F:hydrolase activity"/>
    <property type="evidence" value="ECO:0007669"/>
    <property type="project" value="UniProtKB-KW"/>
</dbReference>
<dbReference type="GO" id="GO:0043571">
    <property type="term" value="P:maintenance of CRISPR repeat elements"/>
    <property type="evidence" value="ECO:0007669"/>
    <property type="project" value="UniProtKB-UniRule"/>
</dbReference>
<evidence type="ECO:0000313" key="10">
    <source>
        <dbReference type="EMBL" id="PPQ40867.1"/>
    </source>
</evidence>
<evidence type="ECO:0000256" key="4">
    <source>
        <dbReference type="ARBA" id="ARBA00022723"/>
    </source>
</evidence>
<dbReference type="InterPro" id="IPR021127">
    <property type="entry name" value="CRISPR_associated_Cas2"/>
</dbReference>
<feature type="binding site" evidence="9">
    <location>
        <position position="16"/>
    </location>
    <ligand>
        <name>Mg(2+)</name>
        <dbReference type="ChEBI" id="CHEBI:18420"/>
        <note>catalytic</note>
    </ligand>
</feature>
<comment type="subunit">
    <text evidence="9">Homodimer, forms a heterotetramer with a Cas1 homodimer.</text>
</comment>
<dbReference type="OrthoDB" id="9791737at2"/>
<dbReference type="HAMAP" id="MF_01471">
    <property type="entry name" value="Cas2"/>
    <property type="match status" value="1"/>
</dbReference>
<organism evidence="10 11">
    <name type="scientific">Rhodopila globiformis</name>
    <name type="common">Rhodopseudomonas globiformis</name>
    <dbReference type="NCBI Taxonomy" id="1071"/>
    <lineage>
        <taxon>Bacteria</taxon>
        <taxon>Pseudomonadati</taxon>
        <taxon>Pseudomonadota</taxon>
        <taxon>Alphaproteobacteria</taxon>
        <taxon>Acetobacterales</taxon>
        <taxon>Acetobacteraceae</taxon>
        <taxon>Rhodopila</taxon>
    </lineage>
</organism>
<evidence type="ECO:0000256" key="8">
    <source>
        <dbReference type="ARBA" id="ARBA00023118"/>
    </source>
</evidence>
<comment type="cofactor">
    <cofactor evidence="1 9">
        <name>Mg(2+)</name>
        <dbReference type="ChEBI" id="CHEBI:18420"/>
    </cofactor>
</comment>
<reference evidence="10 11" key="1">
    <citation type="journal article" date="2018" name="Arch. Microbiol.">
        <title>New insights into the metabolic potential of the phototrophic purple bacterium Rhodopila globiformis DSM 161(T) from its draft genome sequence and evidence for a vanadium-dependent nitrogenase.</title>
        <authorList>
            <person name="Imhoff J.F."/>
            <person name="Rahn T."/>
            <person name="Kunzel S."/>
            <person name="Neulinger S.C."/>
        </authorList>
    </citation>
    <scope>NUCLEOTIDE SEQUENCE [LARGE SCALE GENOMIC DNA]</scope>
    <source>
        <strain evidence="10 11">DSM 161</strain>
    </source>
</reference>
<evidence type="ECO:0000256" key="6">
    <source>
        <dbReference type="ARBA" id="ARBA00022801"/>
    </source>
</evidence>
<dbReference type="GO" id="GO:0051607">
    <property type="term" value="P:defense response to virus"/>
    <property type="evidence" value="ECO:0007669"/>
    <property type="project" value="UniProtKB-UniRule"/>
</dbReference>
<keyword evidence="6 9" id="KW-0378">Hydrolase</keyword>
<gene>
    <name evidence="9" type="primary">cas2</name>
    <name evidence="10" type="ORF">CCS01_00060</name>
</gene>
<dbReference type="AlphaFoldDB" id="A0A2S6NPL4"/>
<dbReference type="GO" id="GO:0046872">
    <property type="term" value="F:metal ion binding"/>
    <property type="evidence" value="ECO:0007669"/>
    <property type="project" value="UniProtKB-UniRule"/>
</dbReference>
<evidence type="ECO:0000256" key="5">
    <source>
        <dbReference type="ARBA" id="ARBA00022759"/>
    </source>
</evidence>
<dbReference type="Pfam" id="PF09827">
    <property type="entry name" value="CRISPR_Cas2"/>
    <property type="match status" value="1"/>
</dbReference>
<evidence type="ECO:0000313" key="11">
    <source>
        <dbReference type="Proteomes" id="UP000239724"/>
    </source>
</evidence>
<keyword evidence="7 9" id="KW-0460">Magnesium</keyword>
<comment type="similarity">
    <text evidence="2 9">Belongs to the CRISPR-associated endoribonuclease Cas2 protein family.</text>
</comment>
<dbReference type="CDD" id="cd09638">
    <property type="entry name" value="Cas2_I_II_III"/>
    <property type="match status" value="1"/>
</dbReference>
<dbReference type="EMBL" id="NHRY01000004">
    <property type="protein sequence ID" value="PPQ40867.1"/>
    <property type="molecule type" value="Genomic_DNA"/>
</dbReference>
<keyword evidence="4 9" id="KW-0479">Metal-binding</keyword>
<dbReference type="Proteomes" id="UP000239724">
    <property type="component" value="Unassembled WGS sequence"/>
</dbReference>
<dbReference type="InterPro" id="IPR019199">
    <property type="entry name" value="Virulence_VapD/CRISPR_Cas2"/>
</dbReference>
<evidence type="ECO:0000256" key="2">
    <source>
        <dbReference type="ARBA" id="ARBA00009959"/>
    </source>
</evidence>
<sequence>MPEAEARFMWLFVFFDLPVGTKVQRRNATRFRNFLKDDGFMMLQFSVYARVCRGEDGATKHIARVTRNLPSEGSVRALQVTDRQYERMKLLLGEATKTESLGSRQMILL</sequence>
<dbReference type="EC" id="3.1.-.-" evidence="9"/>
<comment type="function">
    <text evidence="9">CRISPR (clustered regularly interspaced short palindromic repeat), is an adaptive immune system that provides protection against mobile genetic elements (viruses, transposable elements and conjugative plasmids). CRISPR clusters contain sequences complementary to antecedent mobile elements and target invading nucleic acids. CRISPR clusters are transcribed and processed into CRISPR RNA (crRNA). Functions as a ssRNA-specific endoribonuclease. Involved in the integration of spacer DNA into the CRISPR cassette.</text>
</comment>
<dbReference type="GO" id="GO:0004521">
    <property type="term" value="F:RNA endonuclease activity"/>
    <property type="evidence" value="ECO:0007669"/>
    <property type="project" value="InterPro"/>
</dbReference>
<keyword evidence="8 9" id="KW-0051">Antiviral defense</keyword>
<dbReference type="RefSeq" id="WP_104516813.1">
    <property type="nucleotide sequence ID" value="NZ_NHRY01000004.1"/>
</dbReference>
<comment type="caution">
    <text evidence="10">The sequence shown here is derived from an EMBL/GenBank/DDBJ whole genome shotgun (WGS) entry which is preliminary data.</text>
</comment>
<dbReference type="NCBIfam" id="TIGR01573">
    <property type="entry name" value="cas2"/>
    <property type="match status" value="1"/>
</dbReference>